<keyword evidence="10" id="KW-1185">Reference proteome</keyword>
<dbReference type="Pfam" id="PF14322">
    <property type="entry name" value="SusD-like_3"/>
    <property type="match status" value="1"/>
</dbReference>
<dbReference type="Gene3D" id="1.25.40.390">
    <property type="match status" value="1"/>
</dbReference>
<evidence type="ECO:0000256" key="5">
    <source>
        <dbReference type="ARBA" id="ARBA00023237"/>
    </source>
</evidence>
<feature type="domain" description="SusD-like N-terminal" evidence="8">
    <location>
        <begin position="27"/>
        <end position="202"/>
    </location>
</feature>
<keyword evidence="3 6" id="KW-0732">Signal</keyword>
<dbReference type="STRING" id="192904.SAMN04488514_12317"/>
<accession>A0A1G9YIS6</accession>
<dbReference type="RefSeq" id="WP_176801496.1">
    <property type="nucleotide sequence ID" value="NZ_FNGV01000023.1"/>
</dbReference>
<evidence type="ECO:0000256" key="6">
    <source>
        <dbReference type="SAM" id="SignalP"/>
    </source>
</evidence>
<protein>
    <submittedName>
        <fullName evidence="9">Starch-binding associating with outer membrane</fullName>
    </submittedName>
</protein>
<reference evidence="9 10" key="1">
    <citation type="submission" date="2016-10" db="EMBL/GenBank/DDBJ databases">
        <authorList>
            <person name="de Groot N.N."/>
        </authorList>
    </citation>
    <scope>NUCLEOTIDE SEQUENCE [LARGE SCALE GENOMIC DNA]</scope>
    <source>
        <strain evidence="9 10">DSM 19886</strain>
    </source>
</reference>
<name>A0A1G9YIS6_9FLAO</name>
<organism evidence="9 10">
    <name type="scientific">Kriegella aquimaris</name>
    <dbReference type="NCBI Taxonomy" id="192904"/>
    <lineage>
        <taxon>Bacteria</taxon>
        <taxon>Pseudomonadati</taxon>
        <taxon>Bacteroidota</taxon>
        <taxon>Flavobacteriia</taxon>
        <taxon>Flavobacteriales</taxon>
        <taxon>Flavobacteriaceae</taxon>
        <taxon>Kriegella</taxon>
    </lineage>
</organism>
<dbReference type="SUPFAM" id="SSF48452">
    <property type="entry name" value="TPR-like"/>
    <property type="match status" value="1"/>
</dbReference>
<keyword evidence="5" id="KW-0998">Cell outer membrane</keyword>
<dbReference type="GO" id="GO:0009279">
    <property type="term" value="C:cell outer membrane"/>
    <property type="evidence" value="ECO:0007669"/>
    <property type="project" value="UniProtKB-SubCell"/>
</dbReference>
<gene>
    <name evidence="9" type="ORF">SAMN04488514_12317</name>
</gene>
<proteinExistence type="inferred from homology"/>
<evidence type="ECO:0000256" key="2">
    <source>
        <dbReference type="ARBA" id="ARBA00006275"/>
    </source>
</evidence>
<sequence>MKINNIKIQVFALLMLLLTSVGCDDEEFLNETPKTFYTTNNIFSSDTQIDQVILTMYSRLRNFKLTNDQMHGIGTDVLDAPEFRVSNSFSDYSRINAESSNFKNVYDFYYKLIATANTALSAANGEDISFESEAKKAYILAQARFFRAYAHGMLAELFGGVPIVTEVATEPRFDYVRSTREETYQFAIDELEAILNDLPETTIQGGRLVKGVAQNYLSEFHLALGIESSNEAAYDQAIKYASDVIDGGTYALMTERFGARMDEENTVTGGADVWWDLFRNGNINYSDGNMESIWTFQVDFDAFLQEDGQSVLNYPRYFAPVYRAIEGFGGDGDPGGGVGEDAGGRGVAFYAPTPLTEFAIWDESISAGDQRNAEHNISRKIFYNQPADPLFGTQVPQDVIDETNEGSGWIFPIFYKLNTDKFDGLDQGENRSNIFRDEYAIRLPETILLRAEAYHRKGENQKAADDINLIRSRAQCEVLATAGDVDIDYILDERARELYVEESRWNTLLRMGGTVATDRIKKYALHPHVALTLTFDYNLWPIPQSAIDRNKDVIMEQNPGWTR</sequence>
<evidence type="ECO:0000259" key="7">
    <source>
        <dbReference type="Pfam" id="PF07980"/>
    </source>
</evidence>
<dbReference type="AlphaFoldDB" id="A0A1G9YIS6"/>
<dbReference type="InterPro" id="IPR012944">
    <property type="entry name" value="SusD_RagB_dom"/>
</dbReference>
<dbReference type="PROSITE" id="PS51257">
    <property type="entry name" value="PROKAR_LIPOPROTEIN"/>
    <property type="match status" value="1"/>
</dbReference>
<dbReference type="Proteomes" id="UP000199440">
    <property type="component" value="Unassembled WGS sequence"/>
</dbReference>
<keyword evidence="4" id="KW-0472">Membrane</keyword>
<feature type="domain" description="RagB/SusD" evidence="7">
    <location>
        <begin position="426"/>
        <end position="561"/>
    </location>
</feature>
<evidence type="ECO:0000313" key="9">
    <source>
        <dbReference type="EMBL" id="SDN08802.1"/>
    </source>
</evidence>
<dbReference type="InterPro" id="IPR011990">
    <property type="entry name" value="TPR-like_helical_dom_sf"/>
</dbReference>
<evidence type="ECO:0000313" key="10">
    <source>
        <dbReference type="Proteomes" id="UP000199440"/>
    </source>
</evidence>
<comment type="similarity">
    <text evidence="2">Belongs to the SusD family.</text>
</comment>
<feature type="chain" id="PRO_5011467121" evidence="6">
    <location>
        <begin position="24"/>
        <end position="563"/>
    </location>
</feature>
<dbReference type="EMBL" id="FNGV01000023">
    <property type="protein sequence ID" value="SDN08802.1"/>
    <property type="molecule type" value="Genomic_DNA"/>
</dbReference>
<dbReference type="Pfam" id="PF07980">
    <property type="entry name" value="SusD_RagB"/>
    <property type="match status" value="1"/>
</dbReference>
<evidence type="ECO:0000256" key="1">
    <source>
        <dbReference type="ARBA" id="ARBA00004442"/>
    </source>
</evidence>
<comment type="subcellular location">
    <subcellularLocation>
        <location evidence="1">Cell outer membrane</location>
    </subcellularLocation>
</comment>
<evidence type="ECO:0000256" key="4">
    <source>
        <dbReference type="ARBA" id="ARBA00023136"/>
    </source>
</evidence>
<feature type="signal peptide" evidence="6">
    <location>
        <begin position="1"/>
        <end position="23"/>
    </location>
</feature>
<evidence type="ECO:0000259" key="8">
    <source>
        <dbReference type="Pfam" id="PF14322"/>
    </source>
</evidence>
<dbReference type="InterPro" id="IPR033985">
    <property type="entry name" value="SusD-like_N"/>
</dbReference>
<evidence type="ECO:0000256" key="3">
    <source>
        <dbReference type="ARBA" id="ARBA00022729"/>
    </source>
</evidence>